<organism evidence="6 7">
    <name type="scientific">Albibacterium profundi</name>
    <dbReference type="NCBI Taxonomy" id="3134906"/>
    <lineage>
        <taxon>Bacteria</taxon>
        <taxon>Pseudomonadati</taxon>
        <taxon>Bacteroidota</taxon>
        <taxon>Sphingobacteriia</taxon>
        <taxon>Sphingobacteriales</taxon>
        <taxon>Sphingobacteriaceae</taxon>
        <taxon>Albibacterium</taxon>
    </lineage>
</organism>
<evidence type="ECO:0000313" key="7">
    <source>
        <dbReference type="Proteomes" id="UP001580928"/>
    </source>
</evidence>
<keyword evidence="3 6" id="KW-0378">Hydrolase</keyword>
<evidence type="ECO:0000256" key="1">
    <source>
        <dbReference type="ARBA" id="ARBA00006586"/>
    </source>
</evidence>
<dbReference type="PANTHER" id="PTHR34218:SF3">
    <property type="entry name" value="ACYL-HOMOSERINE LACTONE ACYLASE PVDQ"/>
    <property type="match status" value="1"/>
</dbReference>
<dbReference type="InterPro" id="IPR014395">
    <property type="entry name" value="Pen/GL7ACA/AHL_acylase"/>
</dbReference>
<feature type="chain" id="PRO_5046240252" evidence="5">
    <location>
        <begin position="27"/>
        <end position="742"/>
    </location>
</feature>
<accession>A0ABV5CEH2</accession>
<dbReference type="RefSeq" id="WP_375556342.1">
    <property type="nucleotide sequence ID" value="NZ_JBBVGT010000002.1"/>
</dbReference>
<dbReference type="Proteomes" id="UP001580928">
    <property type="component" value="Unassembled WGS sequence"/>
</dbReference>
<dbReference type="EMBL" id="JBBVGT010000002">
    <property type="protein sequence ID" value="MFB5944782.1"/>
    <property type="molecule type" value="Genomic_DNA"/>
</dbReference>
<dbReference type="EC" id="3.5.1.-" evidence="6"/>
<evidence type="ECO:0000256" key="2">
    <source>
        <dbReference type="ARBA" id="ARBA00022729"/>
    </source>
</evidence>
<evidence type="ECO:0000313" key="6">
    <source>
        <dbReference type="EMBL" id="MFB5944782.1"/>
    </source>
</evidence>
<dbReference type="InterPro" id="IPR023343">
    <property type="entry name" value="Penicillin_amidase_dom1"/>
</dbReference>
<dbReference type="Pfam" id="PF01804">
    <property type="entry name" value="Penicil_amidase"/>
    <property type="match status" value="1"/>
</dbReference>
<dbReference type="Gene3D" id="1.10.1400.10">
    <property type="match status" value="1"/>
</dbReference>
<proteinExistence type="inferred from homology"/>
<protein>
    <submittedName>
        <fullName evidence="6">Penicillin acylase family protein</fullName>
        <ecNumber evidence="6">3.5.1.-</ecNumber>
    </submittedName>
</protein>
<dbReference type="PIRSF" id="PIRSF001227">
    <property type="entry name" value="Pen_acylase"/>
    <property type="match status" value="1"/>
</dbReference>
<keyword evidence="7" id="KW-1185">Reference proteome</keyword>
<dbReference type="InterPro" id="IPR002692">
    <property type="entry name" value="S45"/>
</dbReference>
<name>A0ABV5CEH2_9SPHI</name>
<dbReference type="InterPro" id="IPR043147">
    <property type="entry name" value="Penicillin_amidase_A-knob"/>
</dbReference>
<evidence type="ECO:0000256" key="5">
    <source>
        <dbReference type="SAM" id="SignalP"/>
    </source>
</evidence>
<dbReference type="PANTHER" id="PTHR34218">
    <property type="entry name" value="PEPTIDASE S45 PENICILLIN AMIDASE"/>
    <property type="match status" value="1"/>
</dbReference>
<reference evidence="6 7" key="1">
    <citation type="submission" date="2024-04" db="EMBL/GenBank/DDBJ databases">
        <title>Albibacterium profundi sp. nov., isolated from sediment of the Challenger Deep of Mariana Trench.</title>
        <authorList>
            <person name="Wang Y."/>
        </authorList>
    </citation>
    <scope>NUCLEOTIDE SEQUENCE [LARGE SCALE GENOMIC DNA]</scope>
    <source>
        <strain evidence="6 7">RHL897</strain>
    </source>
</reference>
<dbReference type="Gene3D" id="2.30.120.10">
    <property type="match status" value="1"/>
</dbReference>
<evidence type="ECO:0000256" key="4">
    <source>
        <dbReference type="ARBA" id="ARBA00023145"/>
    </source>
</evidence>
<evidence type="ECO:0000256" key="3">
    <source>
        <dbReference type="ARBA" id="ARBA00022801"/>
    </source>
</evidence>
<dbReference type="InterPro" id="IPR043146">
    <property type="entry name" value="Penicillin_amidase_N_B-knob"/>
</dbReference>
<comment type="caution">
    <text evidence="6">The sequence shown here is derived from an EMBL/GenBank/DDBJ whole genome shotgun (WGS) entry which is preliminary data.</text>
</comment>
<comment type="similarity">
    <text evidence="1">Belongs to the peptidase S45 family.</text>
</comment>
<gene>
    <name evidence="6" type="ORF">WKR92_02940</name>
</gene>
<keyword evidence="2 5" id="KW-0732">Signal</keyword>
<dbReference type="Gene3D" id="1.10.439.10">
    <property type="entry name" value="Penicillin Amidohydrolase, domain 1"/>
    <property type="match status" value="1"/>
</dbReference>
<dbReference type="InterPro" id="IPR029055">
    <property type="entry name" value="Ntn_hydrolases_N"/>
</dbReference>
<dbReference type="GO" id="GO:0016787">
    <property type="term" value="F:hydrolase activity"/>
    <property type="evidence" value="ECO:0007669"/>
    <property type="project" value="UniProtKB-KW"/>
</dbReference>
<keyword evidence="4" id="KW-0865">Zymogen</keyword>
<dbReference type="SUPFAM" id="SSF56235">
    <property type="entry name" value="N-terminal nucleophile aminohydrolases (Ntn hydrolases)"/>
    <property type="match status" value="1"/>
</dbReference>
<sequence length="742" mass="83702">MYQCKQFIRAVVLVIHAILLSSVVVAQDLAEQVVIRRTEYGVPHIKAENIKAASFAMGYVQVEDYGESVLEGLVKARGEWALHVLLDDSLRAAQLDRDAAAKLRYARAEETYDLLDQDTQDLLEGYVAGVNRYIDTHPDEFADRVWPTFTAMDAHAKSIGAHSGSKVRSFIQSLDKESIAQIKETTWMRLAAHSEDVHPDVGSNVWALAPERTSSGKAILMRNPHLSWGAGYYEAHITVPGKFDFYGDFRMGNPLGIVGGFNQHLGWSTTNNYPDTDEIYALAIDPSRPDSYLLDGSSHFLQKEIVSVRYKTQNGVSHASRDFWSTPYGPVIYRDDHKIYIIRAAEEGEYRTNEQFLRMMKANNLEEWKDAMRMQAKQSSNFTYADADGNIFYVWNASVPLLPLPDGGDSTAVSVESSAQIWEEVMEWDDLPQLLNPEGGYLRNENDPFHFTNMNEVIDPKDYPDNFNEPRLRLRSQLSLQLIGQTDILSLEDVVERKHNMRVLLADRVKPDLIEAVKRSQPKGEAAKALKHLMKWDNTVAAESRGGVLFKTWWERYVELAAEGKDIESSPESAGYKASAESLFKEAWSFDKPTSTPSGLASGDRAVAAFLWAIDACKERYGDWNLAWGEVHRAKIGDQDYPVGGATGDLGAFRVLWYVEHDNDAKKLQVRGGDGWVFAVEFGDIPRAYSILAYGNSSREDSPYYADQLKMFTENKMKKVAYSEEDIKENAVIEYRPGEEVE</sequence>
<dbReference type="Gene3D" id="3.60.20.10">
    <property type="entry name" value="Glutamine Phosphoribosylpyrophosphate, subunit 1, domain 1"/>
    <property type="match status" value="1"/>
</dbReference>
<feature type="signal peptide" evidence="5">
    <location>
        <begin position="1"/>
        <end position="26"/>
    </location>
</feature>